<dbReference type="RefSeq" id="WP_010538963.1">
    <property type="nucleotide sequence ID" value="NZ_CABMFH010000007.1"/>
</dbReference>
<proteinExistence type="predicted"/>
<evidence type="ECO:0000256" key="1">
    <source>
        <dbReference type="SAM" id="MobiDB-lite"/>
    </source>
</evidence>
<dbReference type="EMBL" id="CZAE01000016">
    <property type="protein sequence ID" value="CUP72752.1"/>
    <property type="molecule type" value="Genomic_DNA"/>
</dbReference>
<gene>
    <name evidence="3" type="ORF">ERS852461_03244</name>
    <name evidence="4" type="ORF">NXW97_21795</name>
    <name evidence="5" type="ORF">NXY30_25590</name>
</gene>
<dbReference type="Proteomes" id="UP001204548">
    <property type="component" value="Unassembled WGS sequence"/>
</dbReference>
<keyword evidence="2" id="KW-1133">Transmembrane helix</keyword>
<feature type="transmembrane region" description="Helical" evidence="2">
    <location>
        <begin position="38"/>
        <end position="55"/>
    </location>
</feature>
<dbReference type="Proteomes" id="UP000095606">
    <property type="component" value="Unassembled WGS sequence"/>
</dbReference>
<feature type="transmembrane region" description="Helical" evidence="2">
    <location>
        <begin position="7"/>
        <end position="26"/>
    </location>
</feature>
<evidence type="ECO:0000313" key="7">
    <source>
        <dbReference type="Proteomes" id="UP001060104"/>
    </source>
</evidence>
<organism evidence="3 6">
    <name type="scientific">Bacteroides faecis</name>
    <dbReference type="NCBI Taxonomy" id="674529"/>
    <lineage>
        <taxon>Bacteria</taxon>
        <taxon>Pseudomonadati</taxon>
        <taxon>Bacteroidota</taxon>
        <taxon>Bacteroidia</taxon>
        <taxon>Bacteroidales</taxon>
        <taxon>Bacteroidaceae</taxon>
        <taxon>Bacteroides</taxon>
    </lineage>
</organism>
<sequence length="85" mass="9934">MKKIKKSTGVAIAFLIYVSVTAAYLLPRNTEVSQTEKILTVVGSYAIVLLLWLVLRKKEQMRERRKEEQMNESRKKDEQSIHLKK</sequence>
<evidence type="ECO:0000256" key="2">
    <source>
        <dbReference type="SAM" id="Phobius"/>
    </source>
</evidence>
<dbReference type="EMBL" id="JANUTS010000001">
    <property type="protein sequence ID" value="MCS2794592.1"/>
    <property type="molecule type" value="Genomic_DNA"/>
</dbReference>
<evidence type="ECO:0000313" key="6">
    <source>
        <dbReference type="Proteomes" id="UP000095606"/>
    </source>
</evidence>
<dbReference type="GeneID" id="69591531"/>
<accession>A0A3E5GFN7</accession>
<feature type="region of interest" description="Disordered" evidence="1">
    <location>
        <begin position="63"/>
        <end position="85"/>
    </location>
</feature>
<dbReference type="Proteomes" id="UP001060104">
    <property type="component" value="Chromosome"/>
</dbReference>
<evidence type="ECO:0000313" key="5">
    <source>
        <dbReference type="EMBL" id="UVQ74296.1"/>
    </source>
</evidence>
<reference evidence="4" key="2">
    <citation type="submission" date="2022-08" db="EMBL/GenBank/DDBJ databases">
        <title>Genome Sequencing of Bacteroides fragilis Group Isolates with Nanopore Technology.</title>
        <authorList>
            <person name="Tisza M.J."/>
            <person name="Smith D."/>
            <person name="Dekker J.P."/>
        </authorList>
    </citation>
    <scope>NUCLEOTIDE SEQUENCE</scope>
    <source>
        <strain evidence="4">BFG-351</strain>
        <strain evidence="5">BFG-527</strain>
    </source>
</reference>
<name>A0A3E5GFN7_9BACE</name>
<dbReference type="EMBL" id="CP103141">
    <property type="protein sequence ID" value="UVQ74296.1"/>
    <property type="molecule type" value="Genomic_DNA"/>
</dbReference>
<reference evidence="3 6" key="1">
    <citation type="submission" date="2015-09" db="EMBL/GenBank/DDBJ databases">
        <authorList>
            <consortium name="Pathogen Informatics"/>
        </authorList>
    </citation>
    <scope>NUCLEOTIDE SEQUENCE [LARGE SCALE GENOMIC DNA]</scope>
    <source>
        <strain evidence="3 6">2789STDY5834846</strain>
    </source>
</reference>
<keyword evidence="2" id="KW-0812">Transmembrane</keyword>
<evidence type="ECO:0000313" key="3">
    <source>
        <dbReference type="EMBL" id="CUP72752.1"/>
    </source>
</evidence>
<protein>
    <submittedName>
        <fullName evidence="3">Uncharacterized protein</fullName>
    </submittedName>
</protein>
<keyword evidence="7" id="KW-1185">Reference proteome</keyword>
<dbReference type="AlphaFoldDB" id="A0A3E5GFN7"/>
<accession>A0A174QHH7</accession>
<evidence type="ECO:0000313" key="4">
    <source>
        <dbReference type="EMBL" id="MCS2794592.1"/>
    </source>
</evidence>
<keyword evidence="2" id="KW-0472">Membrane</keyword>